<dbReference type="PANTHER" id="PTHR34075:SF5">
    <property type="entry name" value="BLR3430 PROTEIN"/>
    <property type="match status" value="1"/>
</dbReference>
<dbReference type="Gene3D" id="6.10.30.10">
    <property type="match status" value="1"/>
</dbReference>
<dbReference type="AlphaFoldDB" id="A0ABD6BUN3"/>
<dbReference type="Proteomes" id="UP001597139">
    <property type="component" value="Unassembled WGS sequence"/>
</dbReference>
<dbReference type="Pfam" id="PF12172">
    <property type="entry name" value="zf-ChsH2"/>
    <property type="match status" value="1"/>
</dbReference>
<sequence>MAEPVITETPEGVPRVERTAKRFYDGLEEGVIWGTHCNDCEEHSFPPMTACRSCGSRDIEFTEMSGRGSLQYYSSTMLPSYRFRDEDRMAYGMVQLDEGPYFFTKIEGVDFSSPEAIQEGNEELPVDVVGKPEEVGGSTILVFEVEE</sequence>
<comment type="caution">
    <text evidence="2">The sequence shown here is derived from an EMBL/GenBank/DDBJ whole genome shotgun (WGS) entry which is preliminary data.</text>
</comment>
<evidence type="ECO:0000313" key="2">
    <source>
        <dbReference type="EMBL" id="MFD1568403.1"/>
    </source>
</evidence>
<dbReference type="RefSeq" id="WP_267648149.1">
    <property type="nucleotide sequence ID" value="NZ_JANHGR010000003.1"/>
</dbReference>
<name>A0ABD6BUN3_9EURY</name>
<dbReference type="EMBL" id="JBHUCZ010000012">
    <property type="protein sequence ID" value="MFD1568403.1"/>
    <property type="molecule type" value="Genomic_DNA"/>
</dbReference>
<dbReference type="PANTHER" id="PTHR34075">
    <property type="entry name" value="BLR3430 PROTEIN"/>
    <property type="match status" value="1"/>
</dbReference>
<dbReference type="InterPro" id="IPR012340">
    <property type="entry name" value="NA-bd_OB-fold"/>
</dbReference>
<organism evidence="2 3">
    <name type="scientific">Halolamina litorea</name>
    <dbReference type="NCBI Taxonomy" id="1515593"/>
    <lineage>
        <taxon>Archaea</taxon>
        <taxon>Methanobacteriati</taxon>
        <taxon>Methanobacteriota</taxon>
        <taxon>Stenosarchaea group</taxon>
        <taxon>Halobacteria</taxon>
        <taxon>Halobacteriales</taxon>
        <taxon>Haloferacaceae</taxon>
    </lineage>
</organism>
<evidence type="ECO:0000259" key="1">
    <source>
        <dbReference type="Pfam" id="PF12172"/>
    </source>
</evidence>
<keyword evidence="3" id="KW-1185">Reference proteome</keyword>
<reference evidence="2 3" key="1">
    <citation type="journal article" date="2019" name="Int. J. Syst. Evol. Microbiol.">
        <title>The Global Catalogue of Microorganisms (GCM) 10K type strain sequencing project: providing services to taxonomists for standard genome sequencing and annotation.</title>
        <authorList>
            <consortium name="The Broad Institute Genomics Platform"/>
            <consortium name="The Broad Institute Genome Sequencing Center for Infectious Disease"/>
            <person name="Wu L."/>
            <person name="Ma J."/>
        </authorList>
    </citation>
    <scope>NUCLEOTIDE SEQUENCE [LARGE SCALE GENOMIC DNA]</scope>
    <source>
        <strain evidence="2 3">CGMCC 1.12859</strain>
    </source>
</reference>
<feature type="domain" description="ChsH2 rubredoxin-like zinc ribbon" evidence="1">
    <location>
        <begin position="25"/>
        <end position="60"/>
    </location>
</feature>
<proteinExistence type="predicted"/>
<accession>A0ABD6BUN3</accession>
<gene>
    <name evidence="2" type="ORF">ACFSAU_12970</name>
</gene>
<dbReference type="InterPro" id="IPR022002">
    <property type="entry name" value="ChsH2_Znr"/>
</dbReference>
<evidence type="ECO:0000313" key="3">
    <source>
        <dbReference type="Proteomes" id="UP001597139"/>
    </source>
</evidence>
<protein>
    <submittedName>
        <fullName evidence="2">Zn-ribbon domain-containing OB-fold protein</fullName>
    </submittedName>
</protein>
<dbReference type="SUPFAM" id="SSF50249">
    <property type="entry name" value="Nucleic acid-binding proteins"/>
    <property type="match status" value="1"/>
</dbReference>
<dbReference type="InterPro" id="IPR052513">
    <property type="entry name" value="Thioester_dehydratase-like"/>
</dbReference>